<dbReference type="InterPro" id="IPR010829">
    <property type="entry name" value="Cerato-platanin"/>
</dbReference>
<feature type="signal peptide" evidence="4">
    <location>
        <begin position="1"/>
        <end position="21"/>
    </location>
</feature>
<keyword evidence="6" id="KW-1185">Reference proteome</keyword>
<comment type="similarity">
    <text evidence="2">Belongs to the cerato-platanin family.</text>
</comment>
<dbReference type="OrthoDB" id="4898945at2759"/>
<sequence>MYYPKTLLLALMTLAASTVLAEEVHSTASFDNVYDLPDLPTLDLACSNGVAGLSSTLGLDRISQVPHYPLVGAIEKVEGWGSLSCGKCFRVTNQQSGQSINIIAVDHADTGLVLSLAALDQLTGGQGQVLGRVDVRYEEIGGWECGL</sequence>
<dbReference type="GO" id="GO:0005576">
    <property type="term" value="C:extracellular region"/>
    <property type="evidence" value="ECO:0007669"/>
    <property type="project" value="UniProtKB-SubCell"/>
</dbReference>
<protein>
    <submittedName>
        <fullName evidence="5">Sm1 protein</fullName>
    </submittedName>
</protein>
<dbReference type="SUPFAM" id="SSF50685">
    <property type="entry name" value="Barwin-like endoglucanases"/>
    <property type="match status" value="1"/>
</dbReference>
<accession>A0A3N4IXJ6</accession>
<evidence type="ECO:0000256" key="4">
    <source>
        <dbReference type="SAM" id="SignalP"/>
    </source>
</evidence>
<dbReference type="CDD" id="cd22778">
    <property type="entry name" value="DPBB_CEPL-like"/>
    <property type="match status" value="1"/>
</dbReference>
<gene>
    <name evidence="5" type="ORF">L873DRAFT_1820284</name>
</gene>
<comment type="subcellular location">
    <subcellularLocation>
        <location evidence="1">Secreted</location>
    </subcellularLocation>
</comment>
<keyword evidence="3" id="KW-0964">Secreted</keyword>
<dbReference type="Pfam" id="PF07249">
    <property type="entry name" value="Cerato-platanin"/>
    <property type="match status" value="1"/>
</dbReference>
<dbReference type="AlphaFoldDB" id="A0A3N4IXJ6"/>
<reference evidence="5 6" key="1">
    <citation type="journal article" date="2018" name="Nat. Ecol. Evol.">
        <title>Pezizomycetes genomes reveal the molecular basis of ectomycorrhizal truffle lifestyle.</title>
        <authorList>
            <person name="Murat C."/>
            <person name="Payen T."/>
            <person name="Noel B."/>
            <person name="Kuo A."/>
            <person name="Morin E."/>
            <person name="Chen J."/>
            <person name="Kohler A."/>
            <person name="Krizsan K."/>
            <person name="Balestrini R."/>
            <person name="Da Silva C."/>
            <person name="Montanini B."/>
            <person name="Hainaut M."/>
            <person name="Levati E."/>
            <person name="Barry K.W."/>
            <person name="Belfiori B."/>
            <person name="Cichocki N."/>
            <person name="Clum A."/>
            <person name="Dockter R.B."/>
            <person name="Fauchery L."/>
            <person name="Guy J."/>
            <person name="Iotti M."/>
            <person name="Le Tacon F."/>
            <person name="Lindquist E.A."/>
            <person name="Lipzen A."/>
            <person name="Malagnac F."/>
            <person name="Mello A."/>
            <person name="Molinier V."/>
            <person name="Miyauchi S."/>
            <person name="Poulain J."/>
            <person name="Riccioni C."/>
            <person name="Rubini A."/>
            <person name="Sitrit Y."/>
            <person name="Splivallo R."/>
            <person name="Traeger S."/>
            <person name="Wang M."/>
            <person name="Zifcakova L."/>
            <person name="Wipf D."/>
            <person name="Zambonelli A."/>
            <person name="Paolocci F."/>
            <person name="Nowrousian M."/>
            <person name="Ottonello S."/>
            <person name="Baldrian P."/>
            <person name="Spatafora J.W."/>
            <person name="Henrissat B."/>
            <person name="Nagy L.G."/>
            <person name="Aury J.M."/>
            <person name="Wincker P."/>
            <person name="Grigoriev I.V."/>
            <person name="Bonfante P."/>
            <person name="Martin F.M."/>
        </authorList>
    </citation>
    <scope>NUCLEOTIDE SEQUENCE [LARGE SCALE GENOMIC DNA]</scope>
    <source>
        <strain evidence="5 6">120613-1</strain>
    </source>
</reference>
<evidence type="ECO:0000256" key="2">
    <source>
        <dbReference type="ARBA" id="ARBA00010421"/>
    </source>
</evidence>
<evidence type="ECO:0000313" key="6">
    <source>
        <dbReference type="Proteomes" id="UP000276215"/>
    </source>
</evidence>
<dbReference type="EMBL" id="ML120510">
    <property type="protein sequence ID" value="RPA90903.1"/>
    <property type="molecule type" value="Genomic_DNA"/>
</dbReference>
<proteinExistence type="inferred from homology"/>
<evidence type="ECO:0000256" key="3">
    <source>
        <dbReference type="ARBA" id="ARBA00022525"/>
    </source>
</evidence>
<organism evidence="5 6">
    <name type="scientific">Choiromyces venosus 120613-1</name>
    <dbReference type="NCBI Taxonomy" id="1336337"/>
    <lineage>
        <taxon>Eukaryota</taxon>
        <taxon>Fungi</taxon>
        <taxon>Dikarya</taxon>
        <taxon>Ascomycota</taxon>
        <taxon>Pezizomycotina</taxon>
        <taxon>Pezizomycetes</taxon>
        <taxon>Pezizales</taxon>
        <taxon>Tuberaceae</taxon>
        <taxon>Choiromyces</taxon>
    </lineage>
</organism>
<dbReference type="InterPro" id="IPR036908">
    <property type="entry name" value="RlpA-like_sf"/>
</dbReference>
<evidence type="ECO:0000256" key="1">
    <source>
        <dbReference type="ARBA" id="ARBA00004613"/>
    </source>
</evidence>
<evidence type="ECO:0000313" key="5">
    <source>
        <dbReference type="EMBL" id="RPA90903.1"/>
    </source>
</evidence>
<feature type="chain" id="PRO_5018030392" evidence="4">
    <location>
        <begin position="22"/>
        <end position="147"/>
    </location>
</feature>
<dbReference type="Proteomes" id="UP000276215">
    <property type="component" value="Unassembled WGS sequence"/>
</dbReference>
<dbReference type="Gene3D" id="2.40.40.10">
    <property type="entry name" value="RlpA-like domain"/>
    <property type="match status" value="1"/>
</dbReference>
<name>A0A3N4IXJ6_9PEZI</name>
<keyword evidence="4" id="KW-0732">Signal</keyword>